<name>G6XET7_9PROT</name>
<dbReference type="EMBL" id="AGQV01000001">
    <property type="protein sequence ID" value="EHH68695.1"/>
    <property type="molecule type" value="Genomic_DNA"/>
</dbReference>
<evidence type="ECO:0000313" key="1">
    <source>
        <dbReference type="EMBL" id="EHH68695.1"/>
    </source>
</evidence>
<protein>
    <submittedName>
        <fullName evidence="1">Putative aminotransferase protein</fullName>
    </submittedName>
</protein>
<dbReference type="eggNOG" id="ENOG5031Y7W">
    <property type="taxonomic scope" value="Bacteria"/>
</dbReference>
<keyword evidence="1" id="KW-0032">Aminotransferase</keyword>
<dbReference type="Proteomes" id="UP000004949">
    <property type="component" value="Unassembled WGS sequence"/>
</dbReference>
<accession>G6XET7</accession>
<dbReference type="AlphaFoldDB" id="G6XET7"/>
<reference evidence="1 2" key="1">
    <citation type="submission" date="2011-10" db="EMBL/GenBank/DDBJ databases">
        <title>Genome sequence of Gluconobacter morbifer G707, isolated from Drosophila gut.</title>
        <authorList>
            <person name="Lee W.-J."/>
            <person name="Kim E.-K."/>
        </authorList>
    </citation>
    <scope>NUCLEOTIDE SEQUENCE [LARGE SCALE GENOMIC DNA]</scope>
    <source>
        <strain evidence="1 2">G707</strain>
    </source>
</reference>
<proteinExistence type="predicted"/>
<comment type="caution">
    <text evidence="1">The sequence shown here is derived from an EMBL/GenBank/DDBJ whole genome shotgun (WGS) entry which is preliminary data.</text>
</comment>
<dbReference type="GO" id="GO:0008483">
    <property type="term" value="F:transaminase activity"/>
    <property type="evidence" value="ECO:0007669"/>
    <property type="project" value="UniProtKB-KW"/>
</dbReference>
<evidence type="ECO:0000313" key="2">
    <source>
        <dbReference type="Proteomes" id="UP000004949"/>
    </source>
</evidence>
<gene>
    <name evidence="1" type="ORF">GMO_00020</name>
</gene>
<organism evidence="1 2">
    <name type="scientific">Gluconobacter morbifer G707</name>
    <dbReference type="NCBI Taxonomy" id="1088869"/>
    <lineage>
        <taxon>Bacteria</taxon>
        <taxon>Pseudomonadati</taxon>
        <taxon>Pseudomonadota</taxon>
        <taxon>Alphaproteobacteria</taxon>
        <taxon>Acetobacterales</taxon>
        <taxon>Acetobacteraceae</taxon>
        <taxon>Gluconobacter</taxon>
    </lineage>
</organism>
<keyword evidence="2" id="KW-1185">Reference proteome</keyword>
<dbReference type="PATRIC" id="fig|1088869.3.peg.2"/>
<keyword evidence="1" id="KW-0808">Transferase</keyword>
<sequence length="388" mass="42801">MASADKARSPSGQAGCVTARRSYLITSVRRMCPFHRLSSGVAYSSHLIQLALSTVQLPPSLESGRQKAMSLHTAPPPMAALQAWLKALGSIENEGNYGHLLLEQVGVCDDALAAALRPYFESAHLDAREYFHRQLGIDLHPDGGRAAEVCYPNCLPETAKRGLFGEVMAGLVTEAYQSEFVGSHQWIVPIFLFRNHDDVENYLWALKADPGRAREIYGRHGTDFVGISLDAAGEVARMIVGECKWRRNLTESAVASLLYGPKVENEETGELERDGKGIWYEINRDSPIPWGLRQLQRLLELKDPEGYASAIYSIDRAVLGDGAKPERTDMVLIVGNGAKRRDEGDCLIGWEELPVDYTAGYALQVVEVILKGGEELIAKLYSSLWRGT</sequence>